<keyword evidence="1" id="KW-0812">Transmembrane</keyword>
<name>W0JT20_9EURY</name>
<evidence type="ECO:0000313" key="3">
    <source>
        <dbReference type="Proteomes" id="UP000019024"/>
    </source>
</evidence>
<reference evidence="2 3" key="1">
    <citation type="submission" date="2014-01" db="EMBL/GenBank/DDBJ databases">
        <authorList>
            <consortium name="DOE Joint Genome Institute"/>
            <person name="Anderson I."/>
            <person name="Huntemann M."/>
            <person name="Han J."/>
            <person name="Chen A."/>
            <person name="Kyrpides N."/>
            <person name="Mavromatis K."/>
            <person name="Markowitz V."/>
            <person name="Palaniappan K."/>
            <person name="Ivanova N."/>
            <person name="Schaumberg A."/>
            <person name="Pati A."/>
            <person name="Liolios K."/>
            <person name="Nordberg H.P."/>
            <person name="Cantor M.N."/>
            <person name="Hua S.X."/>
            <person name="Woyke T."/>
        </authorList>
    </citation>
    <scope>NUCLEOTIDE SEQUENCE [LARGE SCALE GENOMIC DNA]</scope>
    <source>
        <strain evidence="2 3">XH-48</strain>
    </source>
</reference>
<organism evidence="2 3">
    <name type="scientific">Halostagnicola larsenii XH-48</name>
    <dbReference type="NCBI Taxonomy" id="797299"/>
    <lineage>
        <taxon>Archaea</taxon>
        <taxon>Methanobacteriati</taxon>
        <taxon>Methanobacteriota</taxon>
        <taxon>Stenosarchaea group</taxon>
        <taxon>Halobacteria</taxon>
        <taxon>Halobacteriales</taxon>
        <taxon>Natrialbaceae</taxon>
        <taxon>Halostagnicola</taxon>
    </lineage>
</organism>
<accession>W0JT20</accession>
<dbReference type="HOGENOM" id="CLU_032158_1_0_2"/>
<protein>
    <submittedName>
        <fullName evidence="2">Sulfate transporter</fullName>
    </submittedName>
</protein>
<feature type="transmembrane region" description="Helical" evidence="1">
    <location>
        <begin position="283"/>
        <end position="316"/>
    </location>
</feature>
<dbReference type="PANTHER" id="PTHR31970">
    <property type="match status" value="1"/>
</dbReference>
<feature type="transmembrane region" description="Helical" evidence="1">
    <location>
        <begin position="20"/>
        <end position="41"/>
    </location>
</feature>
<dbReference type="KEGG" id="hlr:HALLA_17710"/>
<dbReference type="OrthoDB" id="117479at2157"/>
<dbReference type="Pfam" id="PF16983">
    <property type="entry name" value="MFS_MOT1"/>
    <property type="match status" value="2"/>
</dbReference>
<evidence type="ECO:0000313" key="2">
    <source>
        <dbReference type="EMBL" id="AHG00360.1"/>
    </source>
</evidence>
<dbReference type="PATRIC" id="fig|797299.3.peg.2546"/>
<gene>
    <name evidence="2" type="ORF">HALLA_17710</name>
</gene>
<dbReference type="AlphaFoldDB" id="W0JT20"/>
<dbReference type="STRING" id="797299.HALLA_17710"/>
<dbReference type="InterPro" id="IPR031563">
    <property type="entry name" value="MOT1/MOT2"/>
</dbReference>
<feature type="transmembrane region" description="Helical" evidence="1">
    <location>
        <begin position="89"/>
        <end position="108"/>
    </location>
</feature>
<dbReference type="GeneID" id="25146239"/>
<dbReference type="eggNOG" id="arCOG02806">
    <property type="taxonomic scope" value="Archaea"/>
</dbReference>
<dbReference type="RefSeq" id="WP_049953604.1">
    <property type="nucleotide sequence ID" value="NZ_CP007055.1"/>
</dbReference>
<evidence type="ECO:0000256" key="1">
    <source>
        <dbReference type="SAM" id="Phobius"/>
    </source>
</evidence>
<dbReference type="GO" id="GO:0015098">
    <property type="term" value="F:molybdate ion transmembrane transporter activity"/>
    <property type="evidence" value="ECO:0007669"/>
    <property type="project" value="InterPro"/>
</dbReference>
<dbReference type="EMBL" id="CP007055">
    <property type="protein sequence ID" value="AHG00360.1"/>
    <property type="molecule type" value="Genomic_DNA"/>
</dbReference>
<feature type="transmembrane region" description="Helical" evidence="1">
    <location>
        <begin position="242"/>
        <end position="262"/>
    </location>
</feature>
<feature type="transmembrane region" description="Helical" evidence="1">
    <location>
        <begin position="336"/>
        <end position="363"/>
    </location>
</feature>
<feature type="transmembrane region" description="Helical" evidence="1">
    <location>
        <begin position="120"/>
        <end position="137"/>
    </location>
</feature>
<dbReference type="PANTHER" id="PTHR31970:SF9">
    <property type="entry name" value="MOLYBDATE TRANSPORTER 2"/>
    <property type="match status" value="1"/>
</dbReference>
<keyword evidence="3" id="KW-1185">Reference proteome</keyword>
<proteinExistence type="predicted"/>
<keyword evidence="1" id="KW-1133">Transmembrane helix</keyword>
<feature type="transmembrane region" description="Helical" evidence="1">
    <location>
        <begin position="143"/>
        <end position="160"/>
    </location>
</feature>
<feature type="transmembrane region" description="Helical" evidence="1">
    <location>
        <begin position="167"/>
        <end position="184"/>
    </location>
</feature>
<dbReference type="Proteomes" id="UP000019024">
    <property type="component" value="Chromosome"/>
</dbReference>
<sequence>MAHSSQSSARASLEFSTAELTGALGDSVTVLPLLVALAAMTSISLPHVLVGFGAFQIVWGLYYGMPLSVEPMKALVGLAIVGTLSYPELAAAGVLAGVTLLVVGRLGLVGRLQTVVGEPVVRGVQFAVALLLLEAALDLSVESLPVAAAGLAVVAALTLFGYHKQSVLVVLGLGGFAAVASAGVPTPQLPEAAFFPAGAPSFSAAALEGTVAQLGMTVGNAAIATALLCEDLYDRDVSADDLSQSMGVTCLAAIPFGGVPMCHGSGGLAGKYAFGARTGGANVLLGVGYLALALVAAGAVLAAFPLALLGVLLVVIALELGRAAFDPVDTHQSLAVVVGVGAVGLLVNVGVAFVLGTVVFLVLENRKRDATNATAGRA</sequence>
<keyword evidence="1" id="KW-0472">Membrane</keyword>
<feature type="transmembrane region" description="Helical" evidence="1">
    <location>
        <begin position="48"/>
        <end position="69"/>
    </location>
</feature>